<dbReference type="SUPFAM" id="SSF50447">
    <property type="entry name" value="Translation proteins"/>
    <property type="match status" value="1"/>
</dbReference>
<dbReference type="GO" id="GO:0005737">
    <property type="term" value="C:cytoplasm"/>
    <property type="evidence" value="ECO:0007669"/>
    <property type="project" value="UniProtKB-SubCell"/>
</dbReference>
<dbReference type="InterPro" id="IPR009000">
    <property type="entry name" value="Transl_B-barrel_sf"/>
</dbReference>
<dbReference type="HAMAP" id="MF_00014">
    <property type="entry name" value="Ribosome_mat_RimM"/>
    <property type="match status" value="1"/>
</dbReference>
<dbReference type="InterPro" id="IPR036976">
    <property type="entry name" value="RimM_N_sf"/>
</dbReference>
<keyword evidence="1 5" id="KW-0963">Cytoplasm</keyword>
<dbReference type="Proteomes" id="UP000070093">
    <property type="component" value="Unassembled WGS sequence"/>
</dbReference>
<dbReference type="Gene3D" id="2.40.30.60">
    <property type="entry name" value="RimM"/>
    <property type="match status" value="1"/>
</dbReference>
<evidence type="ECO:0000259" key="6">
    <source>
        <dbReference type="Pfam" id="PF01782"/>
    </source>
</evidence>
<dbReference type="Pfam" id="PF01782">
    <property type="entry name" value="RimM"/>
    <property type="match status" value="1"/>
</dbReference>
<dbReference type="SUPFAM" id="SSF50346">
    <property type="entry name" value="PRC-barrel domain"/>
    <property type="match status" value="1"/>
</dbReference>
<dbReference type="STRING" id="28125.HMPREF3202_00302"/>
<feature type="domain" description="Ribosome maturation factor RimM PRC barrel" evidence="7">
    <location>
        <begin position="101"/>
        <end position="170"/>
    </location>
</feature>
<dbReference type="InterPro" id="IPR011961">
    <property type="entry name" value="RimM"/>
</dbReference>
<keyword evidence="4 5" id="KW-0143">Chaperone</keyword>
<evidence type="ECO:0000256" key="1">
    <source>
        <dbReference type="ARBA" id="ARBA00022490"/>
    </source>
</evidence>
<comment type="domain">
    <text evidence="5">The PRC barrel domain binds ribosomal protein uS19.</text>
</comment>
<comment type="function">
    <text evidence="5">An accessory protein needed during the final step in the assembly of 30S ribosomal subunit, possibly for assembly of the head region. Essential for efficient processing of 16S rRNA. May be needed both before and after RbfA during the maturation of 16S rRNA. It has affinity for free ribosomal 30S subunits but not for 70S ribosomes.</text>
</comment>
<comment type="subcellular location">
    <subcellularLocation>
        <location evidence="5">Cytoplasm</location>
    </subcellularLocation>
</comment>
<evidence type="ECO:0000256" key="4">
    <source>
        <dbReference type="ARBA" id="ARBA00023186"/>
    </source>
</evidence>
<gene>
    <name evidence="5" type="primary">rimM</name>
    <name evidence="8" type="ORF">HMPREF3202_00302</name>
</gene>
<evidence type="ECO:0000313" key="9">
    <source>
        <dbReference type="Proteomes" id="UP000070093"/>
    </source>
</evidence>
<proteinExistence type="inferred from homology"/>
<dbReference type="GO" id="GO:0006364">
    <property type="term" value="P:rRNA processing"/>
    <property type="evidence" value="ECO:0007669"/>
    <property type="project" value="UniProtKB-UniRule"/>
</dbReference>
<dbReference type="AlphaFoldDB" id="A0A137T0A4"/>
<dbReference type="Gene3D" id="2.30.30.240">
    <property type="entry name" value="PRC-barrel domain"/>
    <property type="match status" value="1"/>
</dbReference>
<evidence type="ECO:0000259" key="7">
    <source>
        <dbReference type="Pfam" id="PF24986"/>
    </source>
</evidence>
<dbReference type="EMBL" id="LTAG01000016">
    <property type="protein sequence ID" value="KXO18153.1"/>
    <property type="molecule type" value="Genomic_DNA"/>
</dbReference>
<dbReference type="GO" id="GO:0042274">
    <property type="term" value="P:ribosomal small subunit biogenesis"/>
    <property type="evidence" value="ECO:0007669"/>
    <property type="project" value="UniProtKB-UniRule"/>
</dbReference>
<dbReference type="PANTHER" id="PTHR33692:SF1">
    <property type="entry name" value="RIBOSOME MATURATION FACTOR RIMM"/>
    <property type="match status" value="1"/>
</dbReference>
<dbReference type="Pfam" id="PF24986">
    <property type="entry name" value="PRC_RimM"/>
    <property type="match status" value="1"/>
</dbReference>
<evidence type="ECO:0000256" key="3">
    <source>
        <dbReference type="ARBA" id="ARBA00022552"/>
    </source>
</evidence>
<dbReference type="GO" id="GO:0043022">
    <property type="term" value="F:ribosome binding"/>
    <property type="evidence" value="ECO:0007669"/>
    <property type="project" value="InterPro"/>
</dbReference>
<dbReference type="PATRIC" id="fig|28125.4.peg.294"/>
<evidence type="ECO:0000256" key="5">
    <source>
        <dbReference type="HAMAP-Rule" id="MF_00014"/>
    </source>
</evidence>
<protein>
    <recommendedName>
        <fullName evidence="5">Ribosome maturation factor RimM</fullName>
    </recommendedName>
</protein>
<dbReference type="NCBIfam" id="TIGR02273">
    <property type="entry name" value="16S_RimM"/>
    <property type="match status" value="1"/>
</dbReference>
<dbReference type="InterPro" id="IPR002676">
    <property type="entry name" value="RimM_N"/>
</dbReference>
<organism evidence="8 9">
    <name type="scientific">Prevotella bivia</name>
    <dbReference type="NCBI Taxonomy" id="28125"/>
    <lineage>
        <taxon>Bacteria</taxon>
        <taxon>Pseudomonadati</taxon>
        <taxon>Bacteroidota</taxon>
        <taxon>Bacteroidia</taxon>
        <taxon>Bacteroidales</taxon>
        <taxon>Prevotellaceae</taxon>
        <taxon>Prevotella</taxon>
    </lineage>
</organism>
<keyword evidence="2 5" id="KW-0690">Ribosome biogenesis</keyword>
<dbReference type="InterPro" id="IPR011033">
    <property type="entry name" value="PRC_barrel-like_sf"/>
</dbReference>
<dbReference type="PANTHER" id="PTHR33692">
    <property type="entry name" value="RIBOSOME MATURATION FACTOR RIMM"/>
    <property type="match status" value="1"/>
</dbReference>
<evidence type="ECO:0000313" key="8">
    <source>
        <dbReference type="EMBL" id="KXO18153.1"/>
    </source>
</evidence>
<evidence type="ECO:0000256" key="2">
    <source>
        <dbReference type="ARBA" id="ARBA00022517"/>
    </source>
</evidence>
<dbReference type="InterPro" id="IPR056792">
    <property type="entry name" value="PRC_RimM"/>
</dbReference>
<comment type="caution">
    <text evidence="8">The sequence shown here is derived from an EMBL/GenBank/DDBJ whole genome shotgun (WGS) entry which is preliminary data.</text>
</comment>
<accession>A0A137T0A4</accession>
<dbReference type="GO" id="GO:0005840">
    <property type="term" value="C:ribosome"/>
    <property type="evidence" value="ECO:0007669"/>
    <property type="project" value="InterPro"/>
</dbReference>
<comment type="subunit">
    <text evidence="5">Binds ribosomal protein uS19.</text>
</comment>
<keyword evidence="3 5" id="KW-0698">rRNA processing</keyword>
<dbReference type="RefSeq" id="WP_061314454.1">
    <property type="nucleotide sequence ID" value="NZ_CP126676.1"/>
</dbReference>
<reference evidence="8 9" key="1">
    <citation type="submission" date="2016-02" db="EMBL/GenBank/DDBJ databases">
        <authorList>
            <person name="Wen L."/>
            <person name="He K."/>
            <person name="Yang H."/>
        </authorList>
    </citation>
    <scope>NUCLEOTIDE SEQUENCE [LARGE SCALE GENOMIC DNA]</scope>
    <source>
        <strain evidence="8 9">GED7880</strain>
    </source>
</reference>
<name>A0A137T0A4_9BACT</name>
<sequence length="173" mass="19270">MIKQEEVYKIGRLGKPHGVHGEIQLQFNDDVFDTADADYLVLEVEGILVPFFIEEYRFRSDEIALMKFEDIDTEEKARQLTGCSVFFPRHIADESSENLSWAQIVGYTLLDNNSGKVVGNICGVDDSTVNTLFEVEDTAGGELLIPANDKLITAVDTTQKTITLVIPDGLLEL</sequence>
<comment type="similarity">
    <text evidence="5">Belongs to the RimM family.</text>
</comment>
<dbReference type="eggNOG" id="COG0806">
    <property type="taxonomic scope" value="Bacteria"/>
</dbReference>
<feature type="domain" description="RimM N-terminal" evidence="6">
    <location>
        <begin position="10"/>
        <end position="90"/>
    </location>
</feature>